<dbReference type="RefSeq" id="WP_266087684.1">
    <property type="nucleotide sequence ID" value="NZ_RKLV01000008.1"/>
</dbReference>
<accession>A0A9Q4C540</accession>
<keyword evidence="2" id="KW-1185">Reference proteome</keyword>
<proteinExistence type="predicted"/>
<dbReference type="AlphaFoldDB" id="A0A9Q4C540"/>
<comment type="caution">
    <text evidence="1">The sequence shown here is derived from an EMBL/GenBank/DDBJ whole genome shotgun (WGS) entry which is preliminary data.</text>
</comment>
<evidence type="ECO:0000313" key="2">
    <source>
        <dbReference type="Proteomes" id="UP001149411"/>
    </source>
</evidence>
<reference evidence="1" key="1">
    <citation type="submission" date="2022-09" db="EMBL/GenBank/DDBJ databases">
        <title>Haloadaptaus new haloarchaeum isolated from saline soil.</title>
        <authorList>
            <person name="Duran-Viseras A."/>
            <person name="Sanchez-Porro C."/>
            <person name="Ventosa A."/>
        </authorList>
    </citation>
    <scope>NUCLEOTIDE SEQUENCE</scope>
    <source>
        <strain evidence="1">F3-133</strain>
    </source>
</reference>
<gene>
    <name evidence="1" type="ORF">EGH25_08730</name>
</gene>
<name>A0A9Q4C540_9EURY</name>
<evidence type="ECO:0000313" key="1">
    <source>
        <dbReference type="EMBL" id="MCX2819433.1"/>
    </source>
</evidence>
<protein>
    <submittedName>
        <fullName evidence="1">DUF1918 domain-containing protein</fullName>
    </submittedName>
</protein>
<organism evidence="1 2">
    <name type="scientific">Halorutilus salinus</name>
    <dbReference type="NCBI Taxonomy" id="2487751"/>
    <lineage>
        <taxon>Archaea</taxon>
        <taxon>Methanobacteriati</taxon>
        <taxon>Methanobacteriota</taxon>
        <taxon>Stenosarchaea group</taxon>
        <taxon>Halobacteria</taxon>
        <taxon>Halorutilales</taxon>
        <taxon>Halorutilaceae</taxon>
        <taxon>Halorutilus</taxon>
    </lineage>
</organism>
<dbReference type="Proteomes" id="UP001149411">
    <property type="component" value="Unassembled WGS sequence"/>
</dbReference>
<sequence>MSFEEDDKVIFRDEYHEKDGEEGKVVQVSETMFGDETYTVEVDDETIGGLGEDQLEAVDG</sequence>
<dbReference type="EMBL" id="RKLV01000008">
    <property type="protein sequence ID" value="MCX2819433.1"/>
    <property type="molecule type" value="Genomic_DNA"/>
</dbReference>